<feature type="transmembrane region" description="Helical" evidence="1">
    <location>
        <begin position="246"/>
        <end position="269"/>
    </location>
</feature>
<feature type="transmembrane region" description="Helical" evidence="1">
    <location>
        <begin position="376"/>
        <end position="397"/>
    </location>
</feature>
<dbReference type="EMBL" id="MU839828">
    <property type="protein sequence ID" value="KAK1759829.1"/>
    <property type="molecule type" value="Genomic_DNA"/>
</dbReference>
<name>A0AAJ0BMK9_9PEZI</name>
<feature type="transmembrane region" description="Helical" evidence="1">
    <location>
        <begin position="96"/>
        <end position="115"/>
    </location>
</feature>
<feature type="transmembrane region" description="Helical" evidence="1">
    <location>
        <begin position="289"/>
        <end position="312"/>
    </location>
</feature>
<organism evidence="2 3">
    <name type="scientific">Echria macrotheca</name>
    <dbReference type="NCBI Taxonomy" id="438768"/>
    <lineage>
        <taxon>Eukaryota</taxon>
        <taxon>Fungi</taxon>
        <taxon>Dikarya</taxon>
        <taxon>Ascomycota</taxon>
        <taxon>Pezizomycotina</taxon>
        <taxon>Sordariomycetes</taxon>
        <taxon>Sordariomycetidae</taxon>
        <taxon>Sordariales</taxon>
        <taxon>Schizotheciaceae</taxon>
        <taxon>Echria</taxon>
    </lineage>
</organism>
<evidence type="ECO:0000256" key="1">
    <source>
        <dbReference type="SAM" id="Phobius"/>
    </source>
</evidence>
<reference evidence="2" key="1">
    <citation type="submission" date="2023-06" db="EMBL/GenBank/DDBJ databases">
        <title>Genome-scale phylogeny and comparative genomics of the fungal order Sordariales.</title>
        <authorList>
            <consortium name="Lawrence Berkeley National Laboratory"/>
            <person name="Hensen N."/>
            <person name="Bonometti L."/>
            <person name="Westerberg I."/>
            <person name="Brannstrom I.O."/>
            <person name="Guillou S."/>
            <person name="Cros-Aarteil S."/>
            <person name="Calhoun S."/>
            <person name="Haridas S."/>
            <person name="Kuo A."/>
            <person name="Mondo S."/>
            <person name="Pangilinan J."/>
            <person name="Riley R."/>
            <person name="Labutti K."/>
            <person name="Andreopoulos B."/>
            <person name="Lipzen A."/>
            <person name="Chen C."/>
            <person name="Yanf M."/>
            <person name="Daum C."/>
            <person name="Ng V."/>
            <person name="Clum A."/>
            <person name="Steindorff A."/>
            <person name="Ohm R."/>
            <person name="Martin F."/>
            <person name="Silar P."/>
            <person name="Natvig D."/>
            <person name="Lalanne C."/>
            <person name="Gautier V."/>
            <person name="Ament-Velasquez S.L."/>
            <person name="Kruys A."/>
            <person name="Hutchinson M.I."/>
            <person name="Powell A.J."/>
            <person name="Barry K."/>
            <person name="Miller A.N."/>
            <person name="Grigoriev I.V."/>
            <person name="Debuchy R."/>
            <person name="Gladieux P."/>
            <person name="Thoren M.H."/>
            <person name="Johannesson H."/>
        </authorList>
    </citation>
    <scope>NUCLEOTIDE SEQUENCE</scope>
    <source>
        <strain evidence="2">PSN4</strain>
    </source>
</reference>
<sequence length="562" mass="62764">MPHITRSWYLSTGPSCGVVPTAHGALWDANFNDVCEKIHAEDIARDPSLANRTTFVCDQDFSQTIPPADYISIDLPRCLSLSPGWEKSRIETPSQWAGPLIGFLVPSLGFIISIPRETTLPQPGRGIGRKWYISLWWAFINLLSLLFDTLWGIAFVFGWAGPYIAGALHETFVDRAILKKVYRNLKDPIHRPSGSEWFALAISLVGSFDPEVRESRNHNTFAELVKQELSQRETARLLLKQSCTQLVPFGVQVGVPLVFYVGASIYSLVDAQARLGDNDTAHSIAFGLWYNTIVLVAITSSMVLSVGAGRVIESVMAKHRLTEKGYKLKSICERRWELWKWSKQRLPNSYGPNAAQVPLNAGYADIFDQHYAKRSALIAVIILVVPWTLAFLVSYLTPEIGVSCRSATVMAYAISQLLLIFLWYFHSSPDVRHKRHNAQALGHTVRRFGYWLLSALYYVVGSISMVVTVAGTIMQLVGVYRNCVCKAGLYYGLPTTPFAAVATAQVKLSTDTQLDRDQAHNWMLLGGCGIIWLVFVCAVAGWHRVRMRQRCLQLIDDLAGIP</sequence>
<proteinExistence type="predicted"/>
<feature type="transmembrane region" description="Helical" evidence="1">
    <location>
        <begin position="522"/>
        <end position="542"/>
    </location>
</feature>
<protein>
    <submittedName>
        <fullName evidence="2">Uncharacterized protein</fullName>
    </submittedName>
</protein>
<keyword evidence="1" id="KW-0812">Transmembrane</keyword>
<feature type="transmembrane region" description="Helical" evidence="1">
    <location>
        <begin position="135"/>
        <end position="160"/>
    </location>
</feature>
<keyword evidence="1" id="KW-0472">Membrane</keyword>
<accession>A0AAJ0BMK9</accession>
<feature type="transmembrane region" description="Helical" evidence="1">
    <location>
        <begin position="409"/>
        <end position="427"/>
    </location>
</feature>
<feature type="transmembrane region" description="Helical" evidence="1">
    <location>
        <begin position="448"/>
        <end position="470"/>
    </location>
</feature>
<gene>
    <name evidence="2" type="ORF">QBC47DRAFT_450231</name>
</gene>
<keyword evidence="3" id="KW-1185">Reference proteome</keyword>
<evidence type="ECO:0000313" key="2">
    <source>
        <dbReference type="EMBL" id="KAK1759829.1"/>
    </source>
</evidence>
<keyword evidence="1" id="KW-1133">Transmembrane helix</keyword>
<comment type="caution">
    <text evidence="2">The sequence shown here is derived from an EMBL/GenBank/DDBJ whole genome shotgun (WGS) entry which is preliminary data.</text>
</comment>
<dbReference type="AlphaFoldDB" id="A0AAJ0BMK9"/>
<dbReference type="Proteomes" id="UP001239445">
    <property type="component" value="Unassembled WGS sequence"/>
</dbReference>
<evidence type="ECO:0000313" key="3">
    <source>
        <dbReference type="Proteomes" id="UP001239445"/>
    </source>
</evidence>